<comment type="catalytic activity">
    <reaction evidence="14">
        <text>(2E,6E,10E)-geranylgeranyl phosphate + H2O = (2E,6E,10E)-geranylgeraniol + phosphate</text>
        <dbReference type="Rhea" id="RHEA:68016"/>
        <dbReference type="ChEBI" id="CHEBI:15377"/>
        <dbReference type="ChEBI" id="CHEBI:43474"/>
        <dbReference type="ChEBI" id="CHEBI:46762"/>
        <dbReference type="ChEBI" id="CHEBI:144936"/>
    </reaction>
    <physiologicalReaction direction="left-to-right" evidence="14">
        <dbReference type="Rhea" id="RHEA:68017"/>
    </physiologicalReaction>
</comment>
<protein>
    <recommendedName>
        <fullName evidence="16">Polyisoprenoid diphosphate/phosphate phosphohydrolase PLPP6</fullName>
        <ecNumber evidence="15">3.6.1.68</ecNumber>
    </recommendedName>
    <alternativeName>
        <fullName evidence="17">Phospholipid phosphatase 6</fullName>
    </alternativeName>
</protein>
<evidence type="ECO:0000256" key="18">
    <source>
        <dbReference type="ARBA" id="ARBA00047907"/>
    </source>
</evidence>
<dbReference type="InterPro" id="IPR000326">
    <property type="entry name" value="PAP2/HPO"/>
</dbReference>
<feature type="transmembrane region" description="Helical" evidence="24">
    <location>
        <begin position="132"/>
        <end position="152"/>
    </location>
</feature>
<evidence type="ECO:0000313" key="26">
    <source>
        <dbReference type="EMBL" id="AFP02712.1"/>
    </source>
</evidence>
<keyword evidence="8 24" id="KW-1133">Transmembrane helix</keyword>
<dbReference type="GO" id="GO:0005789">
    <property type="term" value="C:endoplasmic reticulum membrane"/>
    <property type="evidence" value="ECO:0007669"/>
    <property type="project" value="UniProtKB-SubCell"/>
</dbReference>
<proteinExistence type="evidence at transcript level"/>
<comment type="catalytic activity">
    <reaction evidence="18">
        <text>presqualene phosphate + H2O = presqualene alcohol + phosphate</text>
        <dbReference type="Rhea" id="RHEA:68024"/>
        <dbReference type="ChEBI" id="CHEBI:15377"/>
        <dbReference type="ChEBI" id="CHEBI:43474"/>
        <dbReference type="ChEBI" id="CHEBI:176803"/>
        <dbReference type="ChEBI" id="CHEBI:176962"/>
    </reaction>
    <physiologicalReaction direction="left-to-right" evidence="18">
        <dbReference type="Rhea" id="RHEA:68025"/>
    </physiologicalReaction>
</comment>
<evidence type="ECO:0000256" key="22">
    <source>
        <dbReference type="ARBA" id="ARBA00049227"/>
    </source>
</evidence>
<evidence type="ECO:0000256" key="4">
    <source>
        <dbReference type="ARBA" id="ARBA00008816"/>
    </source>
</evidence>
<name>V9KUR1_CALMI</name>
<evidence type="ECO:0000256" key="5">
    <source>
        <dbReference type="ARBA" id="ARBA00022692"/>
    </source>
</evidence>
<evidence type="ECO:0000256" key="21">
    <source>
        <dbReference type="ARBA" id="ARBA00048595"/>
    </source>
</evidence>
<comment type="catalytic activity">
    <reaction evidence="13">
        <text>(2E)-geranyl phosphate + H2O = (2E)-geraniol + phosphate</text>
        <dbReference type="Rhea" id="RHEA:68020"/>
        <dbReference type="ChEBI" id="CHEBI:15377"/>
        <dbReference type="ChEBI" id="CHEBI:17447"/>
        <dbReference type="ChEBI" id="CHEBI:43474"/>
        <dbReference type="ChEBI" id="CHEBI:88107"/>
    </reaction>
    <physiologicalReaction direction="left-to-right" evidence="13">
        <dbReference type="Rhea" id="RHEA:68021"/>
    </physiologicalReaction>
</comment>
<comment type="subcellular location">
    <subcellularLocation>
        <location evidence="2">Endoplasmic reticulum membrane</location>
        <topology evidence="2">Multi-pass membrane protein</topology>
    </subcellularLocation>
    <subcellularLocation>
        <location evidence="3">Nucleus inner membrane</location>
    </subcellularLocation>
</comment>
<feature type="transmembrane region" description="Helical" evidence="24">
    <location>
        <begin position="189"/>
        <end position="211"/>
    </location>
</feature>
<comment type="catalytic activity">
    <reaction evidence="22">
        <text>(2E)-geranyl diphosphate + H2O = (2E)-geranyl phosphate + phosphate + H(+)</text>
        <dbReference type="Rhea" id="RHEA:47944"/>
        <dbReference type="ChEBI" id="CHEBI:15377"/>
        <dbReference type="ChEBI" id="CHEBI:15378"/>
        <dbReference type="ChEBI" id="CHEBI:43474"/>
        <dbReference type="ChEBI" id="CHEBI:58057"/>
        <dbReference type="ChEBI" id="CHEBI:88107"/>
        <dbReference type="EC" id="3.6.1.68"/>
    </reaction>
    <physiologicalReaction direction="left-to-right" evidence="22">
        <dbReference type="Rhea" id="RHEA:47945"/>
    </physiologicalReaction>
</comment>
<feature type="domain" description="Phosphatidic acid phosphatase type 2/haloperoxidase" evidence="25">
    <location>
        <begin position="130"/>
        <end position="241"/>
    </location>
</feature>
<dbReference type="EC" id="3.6.1.68" evidence="15"/>
<evidence type="ECO:0000256" key="3">
    <source>
        <dbReference type="ARBA" id="ARBA00004540"/>
    </source>
</evidence>
<dbReference type="Pfam" id="PF01569">
    <property type="entry name" value="PAP2"/>
    <property type="match status" value="1"/>
</dbReference>
<dbReference type="GO" id="GO:0005637">
    <property type="term" value="C:nuclear inner membrane"/>
    <property type="evidence" value="ECO:0007669"/>
    <property type="project" value="UniProtKB-SubCell"/>
</dbReference>
<evidence type="ECO:0000256" key="14">
    <source>
        <dbReference type="ARBA" id="ARBA00036255"/>
    </source>
</evidence>
<evidence type="ECO:0000256" key="10">
    <source>
        <dbReference type="ARBA" id="ARBA00023136"/>
    </source>
</evidence>
<dbReference type="SMART" id="SM00014">
    <property type="entry name" value="acidPPc"/>
    <property type="match status" value="1"/>
</dbReference>
<evidence type="ECO:0000256" key="23">
    <source>
        <dbReference type="SAM" id="MobiDB-lite"/>
    </source>
</evidence>
<evidence type="ECO:0000256" key="12">
    <source>
        <dbReference type="ARBA" id="ARBA00036036"/>
    </source>
</evidence>
<dbReference type="PANTHER" id="PTHR14969">
    <property type="entry name" value="SPHINGOSINE-1-PHOSPHATE PHOSPHOHYDROLASE"/>
    <property type="match status" value="1"/>
</dbReference>
<evidence type="ECO:0000256" key="6">
    <source>
        <dbReference type="ARBA" id="ARBA00022801"/>
    </source>
</evidence>
<dbReference type="GO" id="GO:0006629">
    <property type="term" value="P:lipid metabolic process"/>
    <property type="evidence" value="ECO:0007669"/>
    <property type="project" value="UniProtKB-KW"/>
</dbReference>
<keyword evidence="7" id="KW-0256">Endoplasmic reticulum</keyword>
<dbReference type="CDD" id="cd03391">
    <property type="entry name" value="PAP2_containing_2_like"/>
    <property type="match status" value="1"/>
</dbReference>
<evidence type="ECO:0000256" key="8">
    <source>
        <dbReference type="ARBA" id="ARBA00022989"/>
    </source>
</evidence>
<feature type="region of interest" description="Disordered" evidence="23">
    <location>
        <begin position="1"/>
        <end position="26"/>
    </location>
</feature>
<evidence type="ECO:0000256" key="19">
    <source>
        <dbReference type="ARBA" id="ARBA00048331"/>
    </source>
</evidence>
<comment type="catalytic activity">
    <reaction evidence="12">
        <text>(2E,6E)-farnesyl phosphate + H2O = (2E,6E)-farnesol + phosphate</text>
        <dbReference type="Rhea" id="RHEA:48132"/>
        <dbReference type="ChEBI" id="CHEBI:15377"/>
        <dbReference type="ChEBI" id="CHEBI:16619"/>
        <dbReference type="ChEBI" id="CHEBI:43474"/>
        <dbReference type="ChEBI" id="CHEBI:88226"/>
    </reaction>
    <physiologicalReaction direction="left-to-right" evidence="12">
        <dbReference type="Rhea" id="RHEA:48133"/>
    </physiologicalReaction>
</comment>
<dbReference type="EMBL" id="JW870194">
    <property type="protein sequence ID" value="AFP02712.1"/>
    <property type="molecule type" value="mRNA"/>
</dbReference>
<evidence type="ECO:0000259" key="25">
    <source>
        <dbReference type="SMART" id="SM00014"/>
    </source>
</evidence>
<dbReference type="Gene3D" id="1.20.144.10">
    <property type="entry name" value="Phosphatidic acid phosphatase type 2/haloperoxidase"/>
    <property type="match status" value="1"/>
</dbReference>
<evidence type="ECO:0000256" key="13">
    <source>
        <dbReference type="ARBA" id="ARBA00036169"/>
    </source>
</evidence>
<dbReference type="PANTHER" id="PTHR14969:SF18">
    <property type="entry name" value="POLYISOPRENOID DIPHOSPHATE_PHOSPHATE PHOSPHOHYDROLASE PLPP6"/>
    <property type="match status" value="1"/>
</dbReference>
<comment type="catalytic activity">
    <reaction evidence="1">
        <text>1,2-dihexadecanoyl-sn-glycero-3-phosphate + H2O = 1,2-dihexadecanoyl-sn-glycerol + phosphate</text>
        <dbReference type="Rhea" id="RHEA:43236"/>
        <dbReference type="ChEBI" id="CHEBI:15377"/>
        <dbReference type="ChEBI" id="CHEBI:43474"/>
        <dbReference type="ChEBI" id="CHEBI:72859"/>
        <dbReference type="ChEBI" id="CHEBI:82929"/>
    </reaction>
    <physiologicalReaction direction="left-to-right" evidence="1">
        <dbReference type="Rhea" id="RHEA:43237"/>
    </physiologicalReaction>
</comment>
<evidence type="ECO:0000256" key="11">
    <source>
        <dbReference type="ARBA" id="ARBA00023242"/>
    </source>
</evidence>
<evidence type="ECO:0000256" key="17">
    <source>
        <dbReference type="ARBA" id="ARBA00042093"/>
    </source>
</evidence>
<comment type="catalytic activity">
    <reaction evidence="21">
        <text>(2E,6E,10E)-geranylgeranyl diphosphate + H2O = (2E,6E,10E)-geranylgeranyl phosphate + phosphate + H(+)</text>
        <dbReference type="Rhea" id="RHEA:68008"/>
        <dbReference type="ChEBI" id="CHEBI:15377"/>
        <dbReference type="ChEBI" id="CHEBI:15378"/>
        <dbReference type="ChEBI" id="CHEBI:43474"/>
        <dbReference type="ChEBI" id="CHEBI:58756"/>
        <dbReference type="ChEBI" id="CHEBI:144936"/>
    </reaction>
    <physiologicalReaction direction="left-to-right" evidence="21">
        <dbReference type="Rhea" id="RHEA:68009"/>
    </physiologicalReaction>
</comment>
<dbReference type="SUPFAM" id="SSF48317">
    <property type="entry name" value="Acid phosphatase/Vanadium-dependent haloperoxidase"/>
    <property type="match status" value="1"/>
</dbReference>
<evidence type="ECO:0000256" key="16">
    <source>
        <dbReference type="ARBA" id="ARBA00040581"/>
    </source>
</evidence>
<comment type="catalytic activity">
    <reaction evidence="19">
        <text>presqualene diphosphate + H2O = presqualene phosphate + phosphate + H(+)</text>
        <dbReference type="Rhea" id="RHEA:67968"/>
        <dbReference type="ChEBI" id="CHEBI:15377"/>
        <dbReference type="ChEBI" id="CHEBI:15378"/>
        <dbReference type="ChEBI" id="CHEBI:43474"/>
        <dbReference type="ChEBI" id="CHEBI:57310"/>
        <dbReference type="ChEBI" id="CHEBI:176803"/>
    </reaction>
    <physiologicalReaction direction="left-to-right" evidence="19">
        <dbReference type="Rhea" id="RHEA:67969"/>
    </physiologicalReaction>
</comment>
<comment type="similarity">
    <text evidence="4">Belongs to the PA-phosphatase related phosphoesterase family.</text>
</comment>
<feature type="transmembrane region" description="Helical" evidence="24">
    <location>
        <begin position="223"/>
        <end position="245"/>
    </location>
</feature>
<evidence type="ECO:0000256" key="15">
    <source>
        <dbReference type="ARBA" id="ARBA00038898"/>
    </source>
</evidence>
<evidence type="ECO:0000256" key="20">
    <source>
        <dbReference type="ARBA" id="ARBA00048426"/>
    </source>
</evidence>
<evidence type="ECO:0000256" key="9">
    <source>
        <dbReference type="ARBA" id="ARBA00023098"/>
    </source>
</evidence>
<keyword evidence="11" id="KW-0539">Nucleus</keyword>
<sequence>MALNRPLMQKAASEPSSPRHRGAGAAQLDGHSLGLRRDSGSSSGAGSAACLPEEDCMKLNPSLLGIALRSLLAIDLWMSKRLGVCATEESSWGSARPIMKLIEVSGHGLPWIGGTLYSLYKSDSAAGQEVLLNLLLALILDLILVGIVKSLVRRRRPTHNKMDMFATFSVDRFSFPSGHATRAAMGGRFFLNHLVLAVPLRILVVLWVFIVGLSRVMLGRHNVTDVVCGFIMGYLQYSLVEYMWLSSANLQRLLELCRFK</sequence>
<keyword evidence="9" id="KW-0443">Lipid metabolism</keyword>
<keyword evidence="6" id="KW-0378">Hydrolase</keyword>
<comment type="catalytic activity">
    <reaction evidence="20">
        <text>(2E,6E)-farnesyl diphosphate + H2O = (2E,6E)-farnesyl phosphate + phosphate + H(+)</text>
        <dbReference type="Rhea" id="RHEA:48128"/>
        <dbReference type="ChEBI" id="CHEBI:15377"/>
        <dbReference type="ChEBI" id="CHEBI:15378"/>
        <dbReference type="ChEBI" id="CHEBI:43474"/>
        <dbReference type="ChEBI" id="CHEBI:88226"/>
        <dbReference type="ChEBI" id="CHEBI:175763"/>
    </reaction>
    <physiologicalReaction direction="left-to-right" evidence="20">
        <dbReference type="Rhea" id="RHEA:48129"/>
    </physiologicalReaction>
</comment>
<organism evidence="26">
    <name type="scientific">Callorhinchus milii</name>
    <name type="common">Ghost shark</name>
    <dbReference type="NCBI Taxonomy" id="7868"/>
    <lineage>
        <taxon>Eukaryota</taxon>
        <taxon>Metazoa</taxon>
        <taxon>Chordata</taxon>
        <taxon>Craniata</taxon>
        <taxon>Vertebrata</taxon>
        <taxon>Chondrichthyes</taxon>
        <taxon>Holocephali</taxon>
        <taxon>Chimaeriformes</taxon>
        <taxon>Callorhinchidae</taxon>
        <taxon>Callorhinchus</taxon>
    </lineage>
</organism>
<keyword evidence="10 24" id="KW-0472">Membrane</keyword>
<dbReference type="InterPro" id="IPR036938">
    <property type="entry name" value="PAP2/HPO_sf"/>
</dbReference>
<dbReference type="GO" id="GO:0042392">
    <property type="term" value="F:sphingosine-1-phosphate phosphatase activity"/>
    <property type="evidence" value="ECO:0007669"/>
    <property type="project" value="TreeGrafter"/>
</dbReference>
<keyword evidence="5 24" id="KW-0812">Transmembrane</keyword>
<evidence type="ECO:0000256" key="24">
    <source>
        <dbReference type="SAM" id="Phobius"/>
    </source>
</evidence>
<dbReference type="AlphaFoldDB" id="V9KUR1"/>
<reference evidence="26" key="1">
    <citation type="journal article" date="2014" name="Nature">
        <title>Elephant shark genome provides unique insights into gnathostome evolution.</title>
        <authorList>
            <consortium name="International Elephant Shark Genome Sequencing Consortium"/>
            <person name="Venkatesh B."/>
            <person name="Lee A.P."/>
            <person name="Ravi V."/>
            <person name="Maurya A.K."/>
            <person name="Lian M.M."/>
            <person name="Swann J.B."/>
            <person name="Ohta Y."/>
            <person name="Flajnik M.F."/>
            <person name="Sutoh Y."/>
            <person name="Kasahara M."/>
            <person name="Hoon S."/>
            <person name="Gangu V."/>
            <person name="Roy S.W."/>
            <person name="Irimia M."/>
            <person name="Korzh V."/>
            <person name="Kondrychyn I."/>
            <person name="Lim Z.W."/>
            <person name="Tay B.H."/>
            <person name="Tohari S."/>
            <person name="Kong K.W."/>
            <person name="Ho S."/>
            <person name="Lorente-Galdos B."/>
            <person name="Quilez J."/>
            <person name="Marques-Bonet T."/>
            <person name="Raney B.J."/>
            <person name="Ingham P.W."/>
            <person name="Tay A."/>
            <person name="Hillier L.W."/>
            <person name="Minx P."/>
            <person name="Boehm T."/>
            <person name="Wilson R.K."/>
            <person name="Brenner S."/>
            <person name="Warren W.C."/>
        </authorList>
    </citation>
    <scope>NUCLEOTIDE SEQUENCE</scope>
    <source>
        <tissue evidence="26">Liver</tissue>
    </source>
</reference>
<evidence type="ECO:0000256" key="2">
    <source>
        <dbReference type="ARBA" id="ARBA00004477"/>
    </source>
</evidence>
<evidence type="ECO:0000256" key="1">
    <source>
        <dbReference type="ARBA" id="ARBA00001611"/>
    </source>
</evidence>
<accession>V9KUR1</accession>
<evidence type="ECO:0000256" key="7">
    <source>
        <dbReference type="ARBA" id="ARBA00022824"/>
    </source>
</evidence>